<feature type="compositionally biased region" description="Low complexity" evidence="1">
    <location>
        <begin position="133"/>
        <end position="147"/>
    </location>
</feature>
<sequence length="349" mass="36221">MTSTPRRVLAFVAAGLLCAVAIGIAVWQMSAPESVLTEPSAATAGTSASVTTTTSSSAEHSYTTTASAPQPKSSQAQIAAPADDPYLAPNAVFNRTEPARPTAVYRPDNVSALNNQQPQDQRTESNYPLTPLPADQSTAPSSAAPSPESTQKVTPGSEPTAQPAPHTASPQDAHENHQDDSDSRDSGPQASPAPQPSHVPEHTQAPSDADAPHRDNPTPQPAGWTPEAPKPREEPRDGAGFNEPTDAEKKAQEEAARRESEELAQLANALEQEASHTNEAPTPAAPTDDRPAAEEPSVQTASLGPSPSPRDTTSEDSPEGTTPVEEDSAEIPEMPSSPAELSGSTADAP</sequence>
<organism evidence="2 3">
    <name type="scientific">Corynebacterium singulare</name>
    <dbReference type="NCBI Taxonomy" id="161899"/>
    <lineage>
        <taxon>Bacteria</taxon>
        <taxon>Bacillati</taxon>
        <taxon>Actinomycetota</taxon>
        <taxon>Actinomycetes</taxon>
        <taxon>Mycobacteriales</taxon>
        <taxon>Corynebacteriaceae</taxon>
        <taxon>Corynebacterium</taxon>
    </lineage>
</organism>
<feature type="compositionally biased region" description="Basic and acidic residues" evidence="1">
    <location>
        <begin position="246"/>
        <end position="261"/>
    </location>
</feature>
<dbReference type="KEGG" id="csx:CSING_03740"/>
<name>A0A0B6F1G1_9CORY</name>
<dbReference type="Proteomes" id="UP000031890">
    <property type="component" value="Chromosome"/>
</dbReference>
<dbReference type="OrthoDB" id="4428044at2"/>
<feature type="compositionally biased region" description="Polar residues" evidence="1">
    <location>
        <begin position="148"/>
        <end position="160"/>
    </location>
</feature>
<feature type="compositionally biased region" description="Acidic residues" evidence="1">
    <location>
        <begin position="314"/>
        <end position="330"/>
    </location>
</feature>
<protein>
    <submittedName>
        <fullName evidence="2">Uncharacterized protein</fullName>
    </submittedName>
</protein>
<feature type="compositionally biased region" description="Basic and acidic residues" evidence="1">
    <location>
        <begin position="172"/>
        <end position="185"/>
    </location>
</feature>
<dbReference type="AlphaFoldDB" id="A0A0B6F1G1"/>
<dbReference type="STRING" id="161899.CSING_03740"/>
<feature type="compositionally biased region" description="Polar residues" evidence="1">
    <location>
        <begin position="297"/>
        <end position="311"/>
    </location>
</feature>
<feature type="compositionally biased region" description="Polar residues" evidence="1">
    <location>
        <begin position="111"/>
        <end position="128"/>
    </location>
</feature>
<evidence type="ECO:0000256" key="1">
    <source>
        <dbReference type="SAM" id="MobiDB-lite"/>
    </source>
</evidence>
<evidence type="ECO:0000313" key="3">
    <source>
        <dbReference type="Proteomes" id="UP000031890"/>
    </source>
</evidence>
<dbReference type="RefSeq" id="WP_052471375.1">
    <property type="nucleotide sequence ID" value="NZ_CP010827.1"/>
</dbReference>
<feature type="region of interest" description="Disordered" evidence="1">
    <location>
        <begin position="104"/>
        <end position="349"/>
    </location>
</feature>
<dbReference type="EMBL" id="CP010827">
    <property type="protein sequence ID" value="AJI78295.1"/>
    <property type="molecule type" value="Genomic_DNA"/>
</dbReference>
<feature type="compositionally biased region" description="Low complexity" evidence="1">
    <location>
        <begin position="40"/>
        <end position="68"/>
    </location>
</feature>
<gene>
    <name evidence="2" type="ORF">CSING_03740</name>
</gene>
<proteinExistence type="predicted"/>
<dbReference type="HOGENOM" id="CLU_793916_0_0_11"/>
<feature type="region of interest" description="Disordered" evidence="1">
    <location>
        <begin position="39"/>
        <end position="79"/>
    </location>
</feature>
<feature type="compositionally biased region" description="Low complexity" evidence="1">
    <location>
        <begin position="263"/>
        <end position="272"/>
    </location>
</feature>
<accession>A0A0B6F1G1</accession>
<reference evidence="2 3" key="1">
    <citation type="journal article" date="2015" name="Genome Announc.">
        <title>Complete Genome Sequence and Annotation of Corynebacterium singulare DSM 44357, Isolated from a Human Semen Specimen.</title>
        <authorList>
            <person name="Merten M."/>
            <person name="Brinkrolf K."/>
            <person name="Albersmeier A."/>
            <person name="Kutter Y."/>
            <person name="Ruckert C."/>
            <person name="Tauch A."/>
        </authorList>
    </citation>
    <scope>NUCLEOTIDE SEQUENCE [LARGE SCALE GENOMIC DNA]</scope>
    <source>
        <strain evidence="2">IBS B52218</strain>
    </source>
</reference>
<evidence type="ECO:0000313" key="2">
    <source>
        <dbReference type="EMBL" id="AJI78295.1"/>
    </source>
</evidence>